<keyword evidence="4 5" id="KW-0472">Membrane</keyword>
<comment type="caution">
    <text evidence="6">The sequence shown here is derived from an EMBL/GenBank/DDBJ whole genome shotgun (WGS) entry which is preliminary data.</text>
</comment>
<evidence type="ECO:0000313" key="7">
    <source>
        <dbReference type="Proteomes" id="UP001215151"/>
    </source>
</evidence>
<protein>
    <recommendedName>
        <fullName evidence="8">RTA1-domain-containing protein</fullName>
    </recommendedName>
</protein>
<feature type="transmembrane region" description="Helical" evidence="5">
    <location>
        <begin position="79"/>
        <end position="99"/>
    </location>
</feature>
<keyword evidence="2 5" id="KW-0812">Transmembrane</keyword>
<evidence type="ECO:0000256" key="4">
    <source>
        <dbReference type="ARBA" id="ARBA00023136"/>
    </source>
</evidence>
<proteinExistence type="predicted"/>
<evidence type="ECO:0000256" key="3">
    <source>
        <dbReference type="ARBA" id="ARBA00022989"/>
    </source>
</evidence>
<evidence type="ECO:0008006" key="8">
    <source>
        <dbReference type="Google" id="ProtNLM"/>
    </source>
</evidence>
<accession>A0AAD7THS5</accession>
<sequence>MPSKIPMQHINPYGYDPTEWICILFVVLFGCATVLHVGQAIRSRLWWLFPTACLAGVGEIIGWAARVKSSEDPYQINPYLIQITSTIIAPTPLIAANFIILGQIIQRIGPDYSRLSSKWYTIVFLSCDIIALIVQAVGGAKASLALKQGTDPNPGGHIMLAGVSFQLAALVIYVILASEFLLRYAYDHPFKRRSQTPLRVDRVDKKTKLIIFGLGIEAVFLFIRSIYRTAELTDGWRGKIITTEVYFNVFDATMIVLAMFTLSVFHPGHMLGPASTWKTAAAKGDEETQSNIRLRNMQQQQ</sequence>
<dbReference type="Proteomes" id="UP001215151">
    <property type="component" value="Unassembled WGS sequence"/>
</dbReference>
<dbReference type="PROSITE" id="PS51257">
    <property type="entry name" value="PROKAR_LIPOPROTEIN"/>
    <property type="match status" value="1"/>
</dbReference>
<dbReference type="GO" id="GO:0005886">
    <property type="term" value="C:plasma membrane"/>
    <property type="evidence" value="ECO:0007669"/>
    <property type="project" value="TreeGrafter"/>
</dbReference>
<dbReference type="PANTHER" id="PTHR31465">
    <property type="entry name" value="PROTEIN RTA1-RELATED"/>
    <property type="match status" value="1"/>
</dbReference>
<feature type="transmembrane region" description="Helical" evidence="5">
    <location>
        <begin position="20"/>
        <end position="38"/>
    </location>
</feature>
<dbReference type="GO" id="GO:0000324">
    <property type="term" value="C:fungal-type vacuole"/>
    <property type="evidence" value="ECO:0007669"/>
    <property type="project" value="TreeGrafter"/>
</dbReference>
<feature type="transmembrane region" description="Helical" evidence="5">
    <location>
        <begin position="207"/>
        <end position="227"/>
    </location>
</feature>
<dbReference type="InterPro" id="IPR007568">
    <property type="entry name" value="RTA1"/>
</dbReference>
<feature type="transmembrane region" description="Helical" evidence="5">
    <location>
        <begin position="45"/>
        <end position="67"/>
    </location>
</feature>
<dbReference type="AlphaFoldDB" id="A0AAD7THS5"/>
<keyword evidence="7" id="KW-1185">Reference proteome</keyword>
<evidence type="ECO:0000256" key="2">
    <source>
        <dbReference type="ARBA" id="ARBA00022692"/>
    </source>
</evidence>
<feature type="transmembrane region" description="Helical" evidence="5">
    <location>
        <begin position="247"/>
        <end position="265"/>
    </location>
</feature>
<evidence type="ECO:0000256" key="1">
    <source>
        <dbReference type="ARBA" id="ARBA00004141"/>
    </source>
</evidence>
<comment type="subcellular location">
    <subcellularLocation>
        <location evidence="1">Membrane</location>
        <topology evidence="1">Multi-pass membrane protein</topology>
    </subcellularLocation>
</comment>
<keyword evidence="3 5" id="KW-1133">Transmembrane helix</keyword>
<evidence type="ECO:0000256" key="5">
    <source>
        <dbReference type="SAM" id="Phobius"/>
    </source>
</evidence>
<feature type="transmembrane region" description="Helical" evidence="5">
    <location>
        <begin position="158"/>
        <end position="186"/>
    </location>
</feature>
<gene>
    <name evidence="6" type="ORF">ONZ51_g11824</name>
</gene>
<reference evidence="6" key="1">
    <citation type="submission" date="2022-11" db="EMBL/GenBank/DDBJ databases">
        <title>Genome Sequence of Cubamyces cubensis.</title>
        <authorList>
            <person name="Buettner E."/>
        </authorList>
    </citation>
    <scope>NUCLEOTIDE SEQUENCE</scope>
    <source>
        <strain evidence="6">MPL-01</strain>
    </source>
</reference>
<dbReference type="PANTHER" id="PTHR31465:SF9">
    <property type="entry name" value="SPHINGOID LONG-CHAIN BASE TRANSPORTER RSB1"/>
    <property type="match status" value="1"/>
</dbReference>
<evidence type="ECO:0000313" key="6">
    <source>
        <dbReference type="EMBL" id="KAJ8456941.1"/>
    </source>
</evidence>
<dbReference type="Pfam" id="PF04479">
    <property type="entry name" value="RTA1"/>
    <property type="match status" value="1"/>
</dbReference>
<feature type="transmembrane region" description="Helical" evidence="5">
    <location>
        <begin position="119"/>
        <end position="138"/>
    </location>
</feature>
<organism evidence="6 7">
    <name type="scientific">Trametes cubensis</name>
    <dbReference type="NCBI Taxonomy" id="1111947"/>
    <lineage>
        <taxon>Eukaryota</taxon>
        <taxon>Fungi</taxon>
        <taxon>Dikarya</taxon>
        <taxon>Basidiomycota</taxon>
        <taxon>Agaricomycotina</taxon>
        <taxon>Agaricomycetes</taxon>
        <taxon>Polyporales</taxon>
        <taxon>Polyporaceae</taxon>
        <taxon>Trametes</taxon>
    </lineage>
</organism>
<name>A0AAD7THS5_9APHY</name>
<dbReference type="EMBL" id="JAPEVG010000616">
    <property type="protein sequence ID" value="KAJ8456941.1"/>
    <property type="molecule type" value="Genomic_DNA"/>
</dbReference>